<name>A0A8H5GVH4_9AGAR</name>
<dbReference type="AlphaFoldDB" id="A0A8H5GVH4"/>
<feature type="region of interest" description="Disordered" evidence="1">
    <location>
        <begin position="273"/>
        <end position="372"/>
    </location>
</feature>
<evidence type="ECO:0000313" key="3">
    <source>
        <dbReference type="EMBL" id="KAF5371687.1"/>
    </source>
</evidence>
<accession>A0A8H5GVH4</accession>
<keyword evidence="4" id="KW-1185">Reference proteome</keyword>
<proteinExistence type="predicted"/>
<dbReference type="PANTHER" id="PTHR10622">
    <property type="entry name" value="HET DOMAIN-CONTAINING PROTEIN"/>
    <property type="match status" value="1"/>
</dbReference>
<organism evidence="3 4">
    <name type="scientific">Tetrapyrgos nigripes</name>
    <dbReference type="NCBI Taxonomy" id="182062"/>
    <lineage>
        <taxon>Eukaryota</taxon>
        <taxon>Fungi</taxon>
        <taxon>Dikarya</taxon>
        <taxon>Basidiomycota</taxon>
        <taxon>Agaricomycotina</taxon>
        <taxon>Agaricomycetes</taxon>
        <taxon>Agaricomycetidae</taxon>
        <taxon>Agaricales</taxon>
        <taxon>Marasmiineae</taxon>
        <taxon>Marasmiaceae</taxon>
        <taxon>Tetrapyrgos</taxon>
    </lineage>
</organism>
<dbReference type="OrthoDB" id="2654851at2759"/>
<sequence>MDINSLPRRFIDTRTRKLVDFSNRPIPSYAILSHRWLAGEEVSYEEFLAGLPQTKQKLGYRKIFSACKQALEDGHRYIWVDTCCINKSDCVEYRLAIGSMFSYYQNSAVCYAYLADVWKDGPGTSYLDHTFVKSDWFKRGWTLQELVAPEKMIFYGWNWKFIGSKSELTDSIEHITGINAAVLQGTIPVHAVDIRERLEWIAGRETTQAADRAYCLLGILGLEMDADYSEDADRAFQRLNAALAAKYPDFQQFEDDKHILRALAHQNARTRVGLHRTDHPTSHIPSYQLHSSRGIPNQGGSSRKENSRSGAGRTVISRSAEKTKKGNDGPAKNGYLPSIYSNPPPEKEHDYDSVRRRLKARDQFSVTNSRVG</sequence>
<evidence type="ECO:0000259" key="2">
    <source>
        <dbReference type="Pfam" id="PF06985"/>
    </source>
</evidence>
<reference evidence="3 4" key="1">
    <citation type="journal article" date="2020" name="ISME J.">
        <title>Uncovering the hidden diversity of litter-decomposition mechanisms in mushroom-forming fungi.</title>
        <authorList>
            <person name="Floudas D."/>
            <person name="Bentzer J."/>
            <person name="Ahren D."/>
            <person name="Johansson T."/>
            <person name="Persson P."/>
            <person name="Tunlid A."/>
        </authorList>
    </citation>
    <scope>NUCLEOTIDE SEQUENCE [LARGE SCALE GENOMIC DNA]</scope>
    <source>
        <strain evidence="3 4">CBS 291.85</strain>
    </source>
</reference>
<feature type="domain" description="Heterokaryon incompatibility" evidence="2">
    <location>
        <begin position="29"/>
        <end position="117"/>
    </location>
</feature>
<dbReference type="Pfam" id="PF06985">
    <property type="entry name" value="HET"/>
    <property type="match status" value="1"/>
</dbReference>
<dbReference type="InterPro" id="IPR010730">
    <property type="entry name" value="HET"/>
</dbReference>
<protein>
    <recommendedName>
        <fullName evidence="2">Heterokaryon incompatibility domain-containing protein</fullName>
    </recommendedName>
</protein>
<dbReference type="EMBL" id="JAACJM010000007">
    <property type="protein sequence ID" value="KAF5371687.1"/>
    <property type="molecule type" value="Genomic_DNA"/>
</dbReference>
<feature type="compositionally biased region" description="Polar residues" evidence="1">
    <location>
        <begin position="283"/>
        <end position="301"/>
    </location>
</feature>
<gene>
    <name evidence="3" type="ORF">D9758_003392</name>
</gene>
<evidence type="ECO:0000313" key="4">
    <source>
        <dbReference type="Proteomes" id="UP000559256"/>
    </source>
</evidence>
<comment type="caution">
    <text evidence="3">The sequence shown here is derived from an EMBL/GenBank/DDBJ whole genome shotgun (WGS) entry which is preliminary data.</text>
</comment>
<evidence type="ECO:0000256" key="1">
    <source>
        <dbReference type="SAM" id="MobiDB-lite"/>
    </source>
</evidence>
<dbReference type="PANTHER" id="PTHR10622:SF10">
    <property type="entry name" value="HET DOMAIN-CONTAINING PROTEIN"/>
    <property type="match status" value="1"/>
</dbReference>
<dbReference type="Proteomes" id="UP000559256">
    <property type="component" value="Unassembled WGS sequence"/>
</dbReference>
<feature type="compositionally biased region" description="Basic and acidic residues" evidence="1">
    <location>
        <begin position="345"/>
        <end position="355"/>
    </location>
</feature>